<keyword evidence="1" id="KW-1133">Transmembrane helix</keyword>
<feature type="transmembrane region" description="Helical" evidence="1">
    <location>
        <begin position="112"/>
        <end position="131"/>
    </location>
</feature>
<feature type="transmembrane region" description="Helical" evidence="1">
    <location>
        <begin position="143"/>
        <end position="162"/>
    </location>
</feature>
<evidence type="ECO:0000256" key="1">
    <source>
        <dbReference type="SAM" id="Phobius"/>
    </source>
</evidence>
<gene>
    <name evidence="2" type="ORF">GS398_21830</name>
</gene>
<name>A0A7K1Y3X2_9SPHI</name>
<keyword evidence="1" id="KW-0812">Transmembrane</keyword>
<sequence length="230" mass="26674">MGLYRRLKQLRRVELTIHLALMSVFSFGLSILRWQVTGTTSYLFLNFNLFLAFIPWAISSLVLLYPRLQHKLLLTFSFFVWVLFFPNAPYILTDLFHLRERINAPVWFDLALILSFAWTGLLFGFSSLVDIESLLSRYFRRSVVTGMIVVLLFSAGFGVYLGRFLRWNSWDVISAPDVLFLGITDRFINPFDHSRTWGLTIVIGILLNSMFFSVRHFKGRRPGTADQAIS</sequence>
<dbReference type="Proteomes" id="UP000451233">
    <property type="component" value="Unassembled WGS sequence"/>
</dbReference>
<keyword evidence="1" id="KW-0472">Membrane</keyword>
<dbReference type="EMBL" id="WVHS01000007">
    <property type="protein sequence ID" value="MXV17951.1"/>
    <property type="molecule type" value="Genomic_DNA"/>
</dbReference>
<protein>
    <submittedName>
        <fullName evidence="2">DUF1361 domain-containing protein</fullName>
    </submittedName>
</protein>
<keyword evidence="3" id="KW-1185">Reference proteome</keyword>
<feature type="transmembrane region" description="Helical" evidence="1">
    <location>
        <begin position="72"/>
        <end position="92"/>
    </location>
</feature>
<dbReference type="InterPro" id="IPR009793">
    <property type="entry name" value="DUF1361"/>
</dbReference>
<proteinExistence type="predicted"/>
<evidence type="ECO:0000313" key="2">
    <source>
        <dbReference type="EMBL" id="MXV17951.1"/>
    </source>
</evidence>
<organism evidence="2 3">
    <name type="scientific">Hufsiella ginkgonis</name>
    <dbReference type="NCBI Taxonomy" id="2695274"/>
    <lineage>
        <taxon>Bacteria</taxon>
        <taxon>Pseudomonadati</taxon>
        <taxon>Bacteroidota</taxon>
        <taxon>Sphingobacteriia</taxon>
        <taxon>Sphingobacteriales</taxon>
        <taxon>Sphingobacteriaceae</taxon>
        <taxon>Hufsiella</taxon>
    </lineage>
</organism>
<dbReference type="RefSeq" id="WP_160908956.1">
    <property type="nucleotide sequence ID" value="NZ_WVHS01000007.1"/>
</dbReference>
<feature type="transmembrane region" description="Helical" evidence="1">
    <location>
        <begin position="42"/>
        <end position="65"/>
    </location>
</feature>
<feature type="transmembrane region" description="Helical" evidence="1">
    <location>
        <begin position="196"/>
        <end position="214"/>
    </location>
</feature>
<evidence type="ECO:0000313" key="3">
    <source>
        <dbReference type="Proteomes" id="UP000451233"/>
    </source>
</evidence>
<comment type="caution">
    <text evidence="2">The sequence shown here is derived from an EMBL/GenBank/DDBJ whole genome shotgun (WGS) entry which is preliminary data.</text>
</comment>
<accession>A0A7K1Y3X2</accession>
<reference evidence="2 3" key="1">
    <citation type="submission" date="2019-11" db="EMBL/GenBank/DDBJ databases">
        <title>Pedobacter sp. HMF7056 Genome sequencing and assembly.</title>
        <authorList>
            <person name="Kang H."/>
            <person name="Kim H."/>
            <person name="Joh K."/>
        </authorList>
    </citation>
    <scope>NUCLEOTIDE SEQUENCE [LARGE SCALE GENOMIC DNA]</scope>
    <source>
        <strain evidence="2 3">HMF7056</strain>
    </source>
</reference>
<dbReference type="Pfam" id="PF07099">
    <property type="entry name" value="DUF1361"/>
    <property type="match status" value="1"/>
</dbReference>
<dbReference type="AlphaFoldDB" id="A0A7K1Y3X2"/>
<feature type="transmembrane region" description="Helical" evidence="1">
    <location>
        <begin position="15"/>
        <end position="36"/>
    </location>
</feature>